<dbReference type="Proteomes" id="UP000856022">
    <property type="component" value="Unassembled WGS sequence"/>
</dbReference>
<name>A0A7Z2MR68_VIBPH</name>
<dbReference type="Proteomes" id="UP000464718">
    <property type="component" value="Chromosome i"/>
</dbReference>
<organism evidence="2">
    <name type="scientific">Vibrio parahaemolyticus</name>
    <dbReference type="NCBI Taxonomy" id="670"/>
    <lineage>
        <taxon>Bacteria</taxon>
        <taxon>Pseudomonadati</taxon>
        <taxon>Pseudomonadota</taxon>
        <taxon>Gammaproteobacteria</taxon>
        <taxon>Vibrionales</taxon>
        <taxon>Vibrionaceae</taxon>
        <taxon>Vibrio</taxon>
    </lineage>
</organism>
<gene>
    <name evidence="3" type="ORF">EHC69_05220</name>
    <name evidence="2" type="ORF">I7278_20110</name>
</gene>
<dbReference type="Gene3D" id="3.40.50.300">
    <property type="entry name" value="P-loop containing nucleotide triphosphate hydrolases"/>
    <property type="match status" value="1"/>
</dbReference>
<dbReference type="RefSeq" id="WP_114867344.1">
    <property type="nucleotide sequence ID" value="NZ_CP034298.1"/>
</dbReference>
<feature type="domain" description="ATPase AAA-type core" evidence="1">
    <location>
        <begin position="366"/>
        <end position="432"/>
    </location>
</feature>
<dbReference type="PANTHER" id="PTHR43581:SF2">
    <property type="entry name" value="EXCINUCLEASE ATPASE SUBUNIT"/>
    <property type="match status" value="1"/>
</dbReference>
<dbReference type="GO" id="GO:0005524">
    <property type="term" value="F:ATP binding"/>
    <property type="evidence" value="ECO:0007669"/>
    <property type="project" value="InterPro"/>
</dbReference>
<evidence type="ECO:0000313" key="3">
    <source>
        <dbReference type="EMBL" id="QHH08790.1"/>
    </source>
</evidence>
<dbReference type="SUPFAM" id="SSF52540">
    <property type="entry name" value="P-loop containing nucleoside triphosphate hydrolases"/>
    <property type="match status" value="1"/>
</dbReference>
<reference evidence="3 4" key="2">
    <citation type="submission" date="2018-12" db="EMBL/GenBank/DDBJ databases">
        <title>Genomic insights into the evolutionary origins and pathogenicity of five Vibrio parahaemolyticus strains isolated from the shrimp with acute hepatopancreatic necrosis disease (AHPND).</title>
        <authorList>
            <person name="Yang Q."/>
            <person name="Dong X."/>
            <person name="Xie G."/>
            <person name="Fu S."/>
            <person name="Zou P."/>
            <person name="Sun J."/>
            <person name="Wang Y."/>
            <person name="Huang J."/>
        </authorList>
    </citation>
    <scope>NUCLEOTIDE SEQUENCE [LARGE SCALE GENOMIC DNA]</scope>
    <source>
        <strain evidence="3 4">20160303005-1</strain>
    </source>
</reference>
<dbReference type="Pfam" id="PF13304">
    <property type="entry name" value="AAA_21"/>
    <property type="match status" value="1"/>
</dbReference>
<evidence type="ECO:0000313" key="2">
    <source>
        <dbReference type="EMBL" id="HAS6679102.1"/>
    </source>
</evidence>
<sequence length="530" mass="59864">MKFKMIPRNAFAPQKGVSTCYLEIDNWNDYSFITTFSLSLHDEKGDFHKIGNVRIGFVGQTVKTATYEKLDDVFEGGLPSDFFSLGMHKEYYEELYKLNDRLREKLLHALRDVVFSQKYLSIAEEQDVFGTALLRDTSMAAVKGKYSRLLAGLKELTPYDFAFVPLGDMFGGKQLEFNVIDDSMPSTNIHAIIGKNGTGKTTFLNNMVEAIINPTPDGSKVIDLDSYLEPKPQIGSDYFSSITSVSFSAFDTFTPPKEQPNPAKGTCYFYVGLKNPDKEGTLKTLDELREDLCESMLDCFYDPKQQKLARFKYVIELLEFDQNIKSLNLTKYHEEYVELIKEYPGFDEYKFRTICRERFLEILPPMSSGHAIVLLSTLNLIATVDDKSLVLIDEPESHLHPPLLAAYIRALSWLLNQVNGVSIIATHSPVVLQEIPKNCVWKVIRSETETTVSRPVRETFGENVGILTREAFGLDVEKSGFITVLDNAVKSGGTFEHIYHNTFGGCIGAEGVTLLRILVDIRDRENAKND</sequence>
<dbReference type="GO" id="GO:0016887">
    <property type="term" value="F:ATP hydrolysis activity"/>
    <property type="evidence" value="ECO:0007669"/>
    <property type="project" value="InterPro"/>
</dbReference>
<dbReference type="InterPro" id="IPR003959">
    <property type="entry name" value="ATPase_AAA_core"/>
</dbReference>
<protein>
    <submittedName>
        <fullName evidence="2">AAA family ATPase</fullName>
    </submittedName>
</protein>
<dbReference type="InterPro" id="IPR051396">
    <property type="entry name" value="Bact_Antivir_Def_Nuclease"/>
</dbReference>
<dbReference type="EMBL" id="CP034298">
    <property type="protein sequence ID" value="QHH08790.1"/>
    <property type="molecule type" value="Genomic_DNA"/>
</dbReference>
<proteinExistence type="predicted"/>
<dbReference type="PANTHER" id="PTHR43581">
    <property type="entry name" value="ATP/GTP PHOSPHATASE"/>
    <property type="match status" value="1"/>
</dbReference>
<evidence type="ECO:0000313" key="4">
    <source>
        <dbReference type="Proteomes" id="UP000464718"/>
    </source>
</evidence>
<dbReference type="InterPro" id="IPR027417">
    <property type="entry name" value="P-loop_NTPase"/>
</dbReference>
<evidence type="ECO:0000259" key="1">
    <source>
        <dbReference type="Pfam" id="PF13304"/>
    </source>
</evidence>
<dbReference type="EMBL" id="DACQKT010000012">
    <property type="protein sequence ID" value="HAS6679102.1"/>
    <property type="molecule type" value="Genomic_DNA"/>
</dbReference>
<reference evidence="2" key="1">
    <citation type="journal article" date="2018" name="Genome Biol.">
        <title>SKESA: strategic k-mer extension for scrupulous assemblies.</title>
        <authorList>
            <person name="Souvorov A."/>
            <person name="Agarwala R."/>
            <person name="Lipman D.J."/>
        </authorList>
    </citation>
    <scope>NUCLEOTIDE SEQUENCE</scope>
    <source>
        <strain evidence="2">1930</strain>
    </source>
</reference>
<accession>A0A7Z2MR68</accession>
<dbReference type="AlphaFoldDB" id="A0A7Z2MR68"/>
<reference evidence="2" key="3">
    <citation type="submission" date="2019-12" db="EMBL/GenBank/DDBJ databases">
        <authorList>
            <consortium name="NCBI Pathogen Detection Project"/>
        </authorList>
    </citation>
    <scope>NUCLEOTIDE SEQUENCE</scope>
    <source>
        <strain evidence="2">1930</strain>
    </source>
</reference>